<reference evidence="3" key="1">
    <citation type="submission" date="2022-11" db="UniProtKB">
        <authorList>
            <consortium name="WormBaseParasite"/>
        </authorList>
    </citation>
    <scope>IDENTIFICATION</scope>
</reference>
<feature type="compositionally biased region" description="Polar residues" evidence="1">
    <location>
        <begin position="101"/>
        <end position="125"/>
    </location>
</feature>
<name>A0A914ECD8_9BILA</name>
<proteinExistence type="predicted"/>
<dbReference type="AlphaFoldDB" id="A0A914ECD8"/>
<feature type="region of interest" description="Disordered" evidence="1">
    <location>
        <begin position="95"/>
        <end position="125"/>
    </location>
</feature>
<accession>A0A914ECD8</accession>
<keyword evidence="2" id="KW-1185">Reference proteome</keyword>
<dbReference type="Proteomes" id="UP000887540">
    <property type="component" value="Unplaced"/>
</dbReference>
<sequence length="168" mass="18319">MLIAEKQINLLNFENFSTQATKILSELIQFGAKSSKESKTYTSFLFAAIVAVLLQGACKDWTSLTVICFGRNNKMSAYPMTCNLAHVRRVGAAATSDRRPSITNENNKSGPGGSNENSQKNWGKSSLPQPPNFTGLFSKIQTVFNVGFVDFSTKPLNGIQDGTKLTQS</sequence>
<evidence type="ECO:0000313" key="3">
    <source>
        <dbReference type="WBParaSite" id="ACRNAN_scaffold6815.g31975.t1"/>
    </source>
</evidence>
<evidence type="ECO:0000313" key="2">
    <source>
        <dbReference type="Proteomes" id="UP000887540"/>
    </source>
</evidence>
<organism evidence="2 3">
    <name type="scientific">Acrobeloides nanus</name>
    <dbReference type="NCBI Taxonomy" id="290746"/>
    <lineage>
        <taxon>Eukaryota</taxon>
        <taxon>Metazoa</taxon>
        <taxon>Ecdysozoa</taxon>
        <taxon>Nematoda</taxon>
        <taxon>Chromadorea</taxon>
        <taxon>Rhabditida</taxon>
        <taxon>Tylenchina</taxon>
        <taxon>Cephalobomorpha</taxon>
        <taxon>Cephaloboidea</taxon>
        <taxon>Cephalobidae</taxon>
        <taxon>Acrobeloides</taxon>
    </lineage>
</organism>
<protein>
    <submittedName>
        <fullName evidence="3">Uncharacterized protein</fullName>
    </submittedName>
</protein>
<dbReference type="WBParaSite" id="ACRNAN_scaffold6815.g31975.t1">
    <property type="protein sequence ID" value="ACRNAN_scaffold6815.g31975.t1"/>
    <property type="gene ID" value="ACRNAN_scaffold6815.g31975"/>
</dbReference>
<evidence type="ECO:0000256" key="1">
    <source>
        <dbReference type="SAM" id="MobiDB-lite"/>
    </source>
</evidence>